<evidence type="ECO:0000313" key="8">
    <source>
        <dbReference type="EMBL" id="ROS05769.1"/>
    </source>
</evidence>
<comment type="subcellular location">
    <subcellularLocation>
        <location evidence="1">Cell membrane</location>
        <topology evidence="1">Multi-pass membrane protein</topology>
    </subcellularLocation>
</comment>
<dbReference type="RefSeq" id="WP_123711664.1">
    <property type="nucleotide sequence ID" value="NZ_RKHR01000003.1"/>
</dbReference>
<keyword evidence="3" id="KW-1003">Cell membrane</keyword>
<keyword evidence="6 7" id="KW-0472">Membrane</keyword>
<dbReference type="EMBL" id="RKHR01000003">
    <property type="protein sequence ID" value="ROS05769.1"/>
    <property type="molecule type" value="Genomic_DNA"/>
</dbReference>
<keyword evidence="4 7" id="KW-0812">Transmembrane</keyword>
<proteinExistence type="inferred from homology"/>
<dbReference type="OrthoDB" id="346004at2"/>
<feature type="transmembrane region" description="Helical" evidence="7">
    <location>
        <begin position="15"/>
        <end position="43"/>
    </location>
</feature>
<keyword evidence="5 7" id="KW-1133">Transmembrane helix</keyword>
<dbReference type="GO" id="GO:0005886">
    <property type="term" value="C:plasma membrane"/>
    <property type="evidence" value="ECO:0007669"/>
    <property type="project" value="UniProtKB-SubCell"/>
</dbReference>
<comment type="caution">
    <text evidence="8">The sequence shown here is derived from an EMBL/GenBank/DDBJ whole genome shotgun (WGS) entry which is preliminary data.</text>
</comment>
<name>A0A3N2E248_9GAMM</name>
<evidence type="ECO:0000256" key="2">
    <source>
        <dbReference type="ARBA" id="ARBA00006679"/>
    </source>
</evidence>
<evidence type="ECO:0000256" key="1">
    <source>
        <dbReference type="ARBA" id="ARBA00004651"/>
    </source>
</evidence>
<dbReference type="InterPro" id="IPR051907">
    <property type="entry name" value="DoxX-like_oxidoreductase"/>
</dbReference>
<evidence type="ECO:0000256" key="4">
    <source>
        <dbReference type="ARBA" id="ARBA00022692"/>
    </source>
</evidence>
<dbReference type="PANTHER" id="PTHR33452">
    <property type="entry name" value="OXIDOREDUCTASE CATD-RELATED"/>
    <property type="match status" value="1"/>
</dbReference>
<evidence type="ECO:0000256" key="3">
    <source>
        <dbReference type="ARBA" id="ARBA00022475"/>
    </source>
</evidence>
<organism evidence="8 9">
    <name type="scientific">Sinobacterium caligoides</name>
    <dbReference type="NCBI Taxonomy" id="933926"/>
    <lineage>
        <taxon>Bacteria</taxon>
        <taxon>Pseudomonadati</taxon>
        <taxon>Pseudomonadota</taxon>
        <taxon>Gammaproteobacteria</taxon>
        <taxon>Cellvibrionales</taxon>
        <taxon>Spongiibacteraceae</taxon>
        <taxon>Sinobacterium</taxon>
    </lineage>
</organism>
<feature type="transmembrane region" description="Helical" evidence="7">
    <location>
        <begin position="63"/>
        <end position="87"/>
    </location>
</feature>
<reference evidence="8 9" key="1">
    <citation type="submission" date="2018-11" db="EMBL/GenBank/DDBJ databases">
        <title>Genomic Encyclopedia of Type Strains, Phase IV (KMG-IV): sequencing the most valuable type-strain genomes for metagenomic binning, comparative biology and taxonomic classification.</title>
        <authorList>
            <person name="Goeker M."/>
        </authorList>
    </citation>
    <scope>NUCLEOTIDE SEQUENCE [LARGE SCALE GENOMIC DNA]</scope>
    <source>
        <strain evidence="8 9">DSM 100316</strain>
    </source>
</reference>
<dbReference type="Proteomes" id="UP000275394">
    <property type="component" value="Unassembled WGS sequence"/>
</dbReference>
<gene>
    <name evidence="8" type="ORF">EDC56_1321</name>
</gene>
<evidence type="ECO:0000256" key="5">
    <source>
        <dbReference type="ARBA" id="ARBA00022989"/>
    </source>
</evidence>
<accession>A0A3N2E248</accession>
<feature type="transmembrane region" description="Helical" evidence="7">
    <location>
        <begin position="94"/>
        <end position="112"/>
    </location>
</feature>
<dbReference type="InterPro" id="IPR032808">
    <property type="entry name" value="DoxX"/>
</dbReference>
<evidence type="ECO:0000313" key="9">
    <source>
        <dbReference type="Proteomes" id="UP000275394"/>
    </source>
</evidence>
<protein>
    <submittedName>
        <fullName evidence="8">Putative membrane protein YphA (DoxX/SURF4 family)</fullName>
    </submittedName>
</protein>
<feature type="transmembrane region" description="Helical" evidence="7">
    <location>
        <begin position="186"/>
        <end position="205"/>
    </location>
</feature>
<dbReference type="PANTHER" id="PTHR33452:SF19">
    <property type="entry name" value="DOXX FAMILY PROTEIN"/>
    <property type="match status" value="1"/>
</dbReference>
<dbReference type="AlphaFoldDB" id="A0A3N2E248"/>
<evidence type="ECO:0000256" key="7">
    <source>
        <dbReference type="SAM" id="Phobius"/>
    </source>
</evidence>
<dbReference type="Pfam" id="PF07681">
    <property type="entry name" value="DoxX"/>
    <property type="match status" value="1"/>
</dbReference>
<keyword evidence="9" id="KW-1185">Reference proteome</keyword>
<sequence>MESLVRNYYHCRQKILALLAPLSALTALGIRLYLAPIFIAAGLHKLYHLDDIASWFGNPDWGLGLPAPMLMAMLAAITELVGGVLLAIGLMTRWATLPLIITMWVAIVSVHWPNGWFAIAPSNPSTSTAAVLAPLGFPGARESLHNSEEVADRLTAANTLLERHGHYDWLTAKGKFVILNNGIEFAVTYLLMLLSLLFSGGGRYVSIDYWLARHWQRQYPGLKA</sequence>
<comment type="similarity">
    <text evidence="2">Belongs to the DoxX family.</text>
</comment>
<evidence type="ECO:0000256" key="6">
    <source>
        <dbReference type="ARBA" id="ARBA00023136"/>
    </source>
</evidence>